<name>A0A6G7Y8B4_9ACTN</name>
<dbReference type="RefSeq" id="WP_166234126.1">
    <property type="nucleotide sequence ID" value="NZ_CP049865.1"/>
</dbReference>
<dbReference type="InterPro" id="IPR001533">
    <property type="entry name" value="Pterin_deHydtase"/>
</dbReference>
<evidence type="ECO:0000259" key="6">
    <source>
        <dbReference type="Pfam" id="PF18029"/>
    </source>
</evidence>
<reference evidence="7 8" key="1">
    <citation type="submission" date="2020-03" db="EMBL/GenBank/DDBJ databases">
        <title>Propioniciclava sp. nov., isolated from Hydrophilus acuminatus.</title>
        <authorList>
            <person name="Hyun D.-W."/>
            <person name="Bae J.-W."/>
        </authorList>
    </citation>
    <scope>NUCLEOTIDE SEQUENCE [LARGE SCALE GENOMIC DNA]</scope>
    <source>
        <strain evidence="7 8">HDW11</strain>
    </source>
</reference>
<protein>
    <recommendedName>
        <fullName evidence="4">Putative pterin-4-alpha-carbinolamine dehydratase</fullName>
        <ecNumber evidence="3">4.2.1.96</ecNumber>
    </recommendedName>
</protein>
<dbReference type="GO" id="GO:0008124">
    <property type="term" value="F:4-alpha-hydroxytetrahydrobiopterin dehydratase activity"/>
    <property type="evidence" value="ECO:0007669"/>
    <property type="project" value="UniProtKB-EC"/>
</dbReference>
<dbReference type="InterPro" id="IPR036428">
    <property type="entry name" value="PCD_sf"/>
</dbReference>
<sequence length="430" mass="45449">MRLFLVRHGRTSSNVDRLLDTAFPGADLDAVGRAQADTLVERLAGVELDALYASDLVRTQQTAAPLSRERGLEPAILPGLREIAAGDQEMWPVWDAYVGVLTSWATGDLTAKRPGGESGEEFLARFDGAISEIAASGAKAAALVSHGAALRMWVGGRVSGIEPDEVAHRYLGNTAIIQVEGDPESGWRFVSWDEGTEIPTAGPDAPAPRGEPGAFVLGRAEASSAAPGWRLILGRLHLVTRWPDAATALTFVSRVGEIAVALGHDVDLDVRGDRVGLALSSADAGGVTHRDTALAHQITTLTEALGGEPEPTLPAAFELGIDTADADAIRPFWAAVLAAVDTGDEVVDPLGRAPRIWFQDIGTPRPQRNRIHLDVNVAHDAAPARIEAALAAGGRLLDDSAAPAWWVLADADGNEACVSTWQGREDPDDR</sequence>
<dbReference type="PANTHER" id="PTHR48100:SF58">
    <property type="entry name" value="PE-PGRS FAMILY PROTEIN PE_PGRS11"/>
    <property type="match status" value="1"/>
</dbReference>
<evidence type="ECO:0000256" key="4">
    <source>
        <dbReference type="ARBA" id="ARBA00021735"/>
    </source>
</evidence>
<proteinExistence type="inferred from homology"/>
<dbReference type="Pfam" id="PF18029">
    <property type="entry name" value="Glyoxalase_6"/>
    <property type="match status" value="1"/>
</dbReference>
<dbReference type="GO" id="GO:0016791">
    <property type="term" value="F:phosphatase activity"/>
    <property type="evidence" value="ECO:0007669"/>
    <property type="project" value="TreeGrafter"/>
</dbReference>
<evidence type="ECO:0000256" key="3">
    <source>
        <dbReference type="ARBA" id="ARBA00013252"/>
    </source>
</evidence>
<organism evidence="7 8">
    <name type="scientific">Propioniciclava coleopterorum</name>
    <dbReference type="NCBI Taxonomy" id="2714937"/>
    <lineage>
        <taxon>Bacteria</taxon>
        <taxon>Bacillati</taxon>
        <taxon>Actinomycetota</taxon>
        <taxon>Actinomycetes</taxon>
        <taxon>Propionibacteriales</taxon>
        <taxon>Propionibacteriaceae</taxon>
        <taxon>Propioniciclava</taxon>
    </lineage>
</organism>
<evidence type="ECO:0000256" key="5">
    <source>
        <dbReference type="ARBA" id="ARBA00023239"/>
    </source>
</evidence>
<feature type="domain" description="Glyoxalase-like" evidence="6">
    <location>
        <begin position="320"/>
        <end position="418"/>
    </location>
</feature>
<dbReference type="EC" id="4.2.1.96" evidence="3"/>
<evidence type="ECO:0000256" key="2">
    <source>
        <dbReference type="ARBA" id="ARBA00006472"/>
    </source>
</evidence>
<dbReference type="InterPro" id="IPR029033">
    <property type="entry name" value="His_PPase_superfam"/>
</dbReference>
<evidence type="ECO:0000256" key="1">
    <source>
        <dbReference type="ARBA" id="ARBA00001554"/>
    </source>
</evidence>
<gene>
    <name evidence="7" type="ORF">G7070_13275</name>
</gene>
<comment type="catalytic activity">
    <reaction evidence="1">
        <text>(4aS,6R)-4a-hydroxy-L-erythro-5,6,7,8-tetrahydrobiopterin = (6R)-L-erythro-6,7-dihydrobiopterin + H2O</text>
        <dbReference type="Rhea" id="RHEA:11920"/>
        <dbReference type="ChEBI" id="CHEBI:15377"/>
        <dbReference type="ChEBI" id="CHEBI:15642"/>
        <dbReference type="ChEBI" id="CHEBI:43120"/>
        <dbReference type="EC" id="4.2.1.96"/>
    </reaction>
</comment>
<dbReference type="SUPFAM" id="SSF53254">
    <property type="entry name" value="Phosphoglycerate mutase-like"/>
    <property type="match status" value="1"/>
</dbReference>
<dbReference type="Gene3D" id="3.30.1360.20">
    <property type="entry name" value="Transcriptional coactivator/pterin dehydratase"/>
    <property type="match status" value="1"/>
</dbReference>
<evidence type="ECO:0000313" key="8">
    <source>
        <dbReference type="Proteomes" id="UP000501058"/>
    </source>
</evidence>
<dbReference type="SUPFAM" id="SSF55248">
    <property type="entry name" value="PCD-like"/>
    <property type="match status" value="1"/>
</dbReference>
<dbReference type="InterPro" id="IPR050275">
    <property type="entry name" value="PGM_Phosphatase"/>
</dbReference>
<dbReference type="SMART" id="SM00855">
    <property type="entry name" value="PGAM"/>
    <property type="match status" value="1"/>
</dbReference>
<accession>A0A6G7Y8B4</accession>
<dbReference type="Pfam" id="PF00300">
    <property type="entry name" value="His_Phos_1"/>
    <property type="match status" value="1"/>
</dbReference>
<dbReference type="PANTHER" id="PTHR48100">
    <property type="entry name" value="BROAD-SPECIFICITY PHOSPHATASE YOR283W-RELATED"/>
    <property type="match status" value="1"/>
</dbReference>
<dbReference type="InterPro" id="IPR013078">
    <property type="entry name" value="His_Pase_superF_clade-1"/>
</dbReference>
<dbReference type="EMBL" id="CP049865">
    <property type="protein sequence ID" value="QIK73055.1"/>
    <property type="molecule type" value="Genomic_DNA"/>
</dbReference>
<dbReference type="InterPro" id="IPR029068">
    <property type="entry name" value="Glyas_Bleomycin-R_OHBP_Dase"/>
</dbReference>
<dbReference type="Gene3D" id="3.10.180.10">
    <property type="entry name" value="2,3-Dihydroxybiphenyl 1,2-Dioxygenase, domain 1"/>
    <property type="match status" value="1"/>
</dbReference>
<dbReference type="GO" id="GO:0005737">
    <property type="term" value="C:cytoplasm"/>
    <property type="evidence" value="ECO:0007669"/>
    <property type="project" value="TreeGrafter"/>
</dbReference>
<comment type="similarity">
    <text evidence="2">Belongs to the pterin-4-alpha-carbinolamine dehydratase family.</text>
</comment>
<dbReference type="AlphaFoldDB" id="A0A6G7Y8B4"/>
<dbReference type="GO" id="GO:0006729">
    <property type="term" value="P:tetrahydrobiopterin biosynthetic process"/>
    <property type="evidence" value="ECO:0007669"/>
    <property type="project" value="InterPro"/>
</dbReference>
<dbReference type="InterPro" id="IPR041581">
    <property type="entry name" value="Glyoxalase_6"/>
</dbReference>
<dbReference type="Gene3D" id="3.40.50.1240">
    <property type="entry name" value="Phosphoglycerate mutase-like"/>
    <property type="match status" value="1"/>
</dbReference>
<dbReference type="Proteomes" id="UP000501058">
    <property type="component" value="Chromosome"/>
</dbReference>
<dbReference type="Pfam" id="PF01329">
    <property type="entry name" value="Pterin_4a"/>
    <property type="match status" value="1"/>
</dbReference>
<evidence type="ECO:0000313" key="7">
    <source>
        <dbReference type="EMBL" id="QIK73055.1"/>
    </source>
</evidence>
<dbReference type="KEGG" id="prv:G7070_13275"/>
<dbReference type="CDD" id="cd07067">
    <property type="entry name" value="HP_PGM_like"/>
    <property type="match status" value="1"/>
</dbReference>
<keyword evidence="5" id="KW-0456">Lyase</keyword>
<keyword evidence="8" id="KW-1185">Reference proteome</keyword>